<dbReference type="SUPFAM" id="SSF50952">
    <property type="entry name" value="Soluble quinoprotein glucose dehydrogenase"/>
    <property type="match status" value="1"/>
</dbReference>
<evidence type="ECO:0000256" key="2">
    <source>
        <dbReference type="ARBA" id="ARBA00022723"/>
    </source>
</evidence>
<proteinExistence type="predicted"/>
<dbReference type="PANTHER" id="PTHR19328">
    <property type="entry name" value="HEDGEHOG-INTERACTING PROTEIN"/>
    <property type="match status" value="1"/>
</dbReference>
<evidence type="ECO:0000256" key="4">
    <source>
        <dbReference type="PROSITE-ProRule" id="PRU00433"/>
    </source>
</evidence>
<dbReference type="InterPro" id="IPR011041">
    <property type="entry name" value="Quinoprot_gluc/sorb_DH_b-prop"/>
</dbReference>
<evidence type="ECO:0000256" key="1">
    <source>
        <dbReference type="ARBA" id="ARBA00022617"/>
    </source>
</evidence>
<dbReference type="GO" id="GO:0046872">
    <property type="term" value="F:metal ion binding"/>
    <property type="evidence" value="ECO:0007669"/>
    <property type="project" value="UniProtKB-KW"/>
</dbReference>
<dbReference type="InterPro" id="IPR012938">
    <property type="entry name" value="Glc/Sorbosone_DH"/>
</dbReference>
<dbReference type="PROSITE" id="PS51007">
    <property type="entry name" value="CYTC"/>
    <property type="match status" value="1"/>
</dbReference>
<gene>
    <name evidence="7" type="ORF">ENS64_11695</name>
</gene>
<dbReference type="NCBIfam" id="TIGR02603">
    <property type="entry name" value="CxxCH_TIGR02603"/>
    <property type="match status" value="1"/>
</dbReference>
<evidence type="ECO:0000313" key="7">
    <source>
        <dbReference type="EMBL" id="HGT39906.1"/>
    </source>
</evidence>
<evidence type="ECO:0000256" key="3">
    <source>
        <dbReference type="ARBA" id="ARBA00023004"/>
    </source>
</evidence>
<dbReference type="PANTHER" id="PTHR19328:SF75">
    <property type="entry name" value="ALDOSE SUGAR DEHYDROGENASE YLII"/>
    <property type="match status" value="1"/>
</dbReference>
<dbReference type="GO" id="GO:0009055">
    <property type="term" value="F:electron transfer activity"/>
    <property type="evidence" value="ECO:0007669"/>
    <property type="project" value="InterPro"/>
</dbReference>
<dbReference type="Gene3D" id="2.120.10.30">
    <property type="entry name" value="TolB, C-terminal domain"/>
    <property type="match status" value="1"/>
</dbReference>
<sequence>MRESTIRTWLAWGLFTVTAMAGERVPWTTSRVVGTPDPPLPFRSERVFPQLHFEHPVLLAFAPGIERMFVGEQAGKVWSFRLQEDVATRELAIDLKTAVSLPPGMRVDALYGLAFDPRFSENRYVYLCYVLAEGQKTDVPEGSRVSRFRLGEDDPPRIDAASETILLTFRAGGHNGGCLEFGKDGYLYISTGDATPPNPPDGLRTGQDCSDLLASILRIDVHRSDGGRPYAIPDDNPFVDLPGVRPEIWAYGLRNPWKMTFDRETGELWVADVGWDQWETVHYVTKGANFGWGAYEGRQPVLPDVPLGPTPIVPPLIELPHSISASVTGGYVYRGRKFPELRGEYVFGDWETKMVWGARRDDEGRGSYRELAATDLQIVAFGEDHQGELYLADYGQGVIHTLVRNEQAHHPSRFPRRLSETGLFDDAAAEVPAAGVLPFAINQPQWSDFATARRWIALPGTASITWHPQDVPIPGSMFSRQHDFPAGTVLAKTLSLEMRHGQPESSRKIETQLLHFDGRNWRGYSYAWNDEQTDAELVPAEGAERTLVVDDPRWAGGRRVQRWTFISRVQCLSCHSPWAQHALAFQPLQLHRAIEVQGRLVNQLQWLEEQGVYRRVDSRGQPLPSFTPDTLAETPRLPRHDDPSVAAAQQARAYLHVNCSHCHRFNGGGAGSFELLWKLSDRDLQVLDALPRQGTFDIPEARLVAPGEPHRSLLYLRMAKQGRGRMPHLGSESVDEQGLAWIEAWIRELGDAGNETPSPLALDSWPGALHLARRVARGELPPDLRDRLLQQAAEHPSALVRDLFAAYQPAERRRITLGNVIRPHSILSLTGSAERGARLFYDGAGVQCRNCHKLDQPQASVGPDLREVARKRSRQELLESLLEPSKHIERPYMTYIVQTTSGRVQTGLLVRENDREIVLRDTQAKDSVLLRADIELLQTSPKSLMPDALLRDLTAQEAADLLSFLESLKLLESLKP</sequence>
<dbReference type="InterPro" id="IPR013427">
    <property type="entry name" value="Haem-bd_dom_put"/>
</dbReference>
<dbReference type="GO" id="GO:0020037">
    <property type="term" value="F:heme binding"/>
    <property type="evidence" value="ECO:0007669"/>
    <property type="project" value="InterPro"/>
</dbReference>
<feature type="region of interest" description="Disordered" evidence="5">
    <location>
        <begin position="618"/>
        <end position="644"/>
    </location>
</feature>
<dbReference type="InterPro" id="IPR011042">
    <property type="entry name" value="6-blade_b-propeller_TolB-like"/>
</dbReference>
<accession>A0A7C4QRX6</accession>
<dbReference type="EMBL" id="DSVQ01000015">
    <property type="protein sequence ID" value="HGT39906.1"/>
    <property type="molecule type" value="Genomic_DNA"/>
</dbReference>
<keyword evidence="2 4" id="KW-0479">Metal-binding</keyword>
<comment type="caution">
    <text evidence="7">The sequence shown here is derived from an EMBL/GenBank/DDBJ whole genome shotgun (WGS) entry which is preliminary data.</text>
</comment>
<dbReference type="AlphaFoldDB" id="A0A7C4QRX6"/>
<keyword evidence="1 4" id="KW-0349">Heme</keyword>
<dbReference type="InterPro" id="IPR009056">
    <property type="entry name" value="Cyt_c-like_dom"/>
</dbReference>
<dbReference type="Gene3D" id="1.10.760.10">
    <property type="entry name" value="Cytochrome c-like domain"/>
    <property type="match status" value="1"/>
</dbReference>
<protein>
    <submittedName>
        <fullName evidence="7">C-type cytochrome</fullName>
    </submittedName>
</protein>
<dbReference type="SUPFAM" id="SSF46626">
    <property type="entry name" value="Cytochrome c"/>
    <property type="match status" value="1"/>
</dbReference>
<feature type="domain" description="Cytochrome c" evidence="6">
    <location>
        <begin position="831"/>
        <end position="969"/>
    </location>
</feature>
<reference evidence="7" key="1">
    <citation type="journal article" date="2020" name="mSystems">
        <title>Genome- and Community-Level Interaction Insights into Carbon Utilization and Element Cycling Functions of Hydrothermarchaeota in Hydrothermal Sediment.</title>
        <authorList>
            <person name="Zhou Z."/>
            <person name="Liu Y."/>
            <person name="Xu W."/>
            <person name="Pan J."/>
            <person name="Luo Z.H."/>
            <person name="Li M."/>
        </authorList>
    </citation>
    <scope>NUCLEOTIDE SEQUENCE [LARGE SCALE GENOMIC DNA]</scope>
    <source>
        <strain evidence="7">SpSt-508</strain>
    </source>
</reference>
<evidence type="ECO:0000259" key="6">
    <source>
        <dbReference type="PROSITE" id="PS51007"/>
    </source>
</evidence>
<keyword evidence="3 4" id="KW-0408">Iron</keyword>
<dbReference type="Pfam" id="PF07995">
    <property type="entry name" value="GSDH"/>
    <property type="match status" value="1"/>
</dbReference>
<evidence type="ECO:0000256" key="5">
    <source>
        <dbReference type="SAM" id="MobiDB-lite"/>
    </source>
</evidence>
<dbReference type="InterPro" id="IPR036909">
    <property type="entry name" value="Cyt_c-like_dom_sf"/>
</dbReference>
<organism evidence="7">
    <name type="scientific">Schlesneria paludicola</name>
    <dbReference type="NCBI Taxonomy" id="360056"/>
    <lineage>
        <taxon>Bacteria</taxon>
        <taxon>Pseudomonadati</taxon>
        <taxon>Planctomycetota</taxon>
        <taxon>Planctomycetia</taxon>
        <taxon>Planctomycetales</taxon>
        <taxon>Planctomycetaceae</taxon>
        <taxon>Schlesneria</taxon>
    </lineage>
</organism>
<name>A0A7C4QRX6_9PLAN</name>